<protein>
    <submittedName>
        <fullName evidence="1">Uncharacterized protein</fullName>
    </submittedName>
</protein>
<feature type="non-terminal residue" evidence="1">
    <location>
        <position position="39"/>
    </location>
</feature>
<dbReference type="EMBL" id="ASHM01047393">
    <property type="protein sequence ID" value="PNX84851.1"/>
    <property type="molecule type" value="Genomic_DNA"/>
</dbReference>
<dbReference type="AlphaFoldDB" id="A0A2K3M240"/>
<evidence type="ECO:0000313" key="1">
    <source>
        <dbReference type="EMBL" id="PNX84851.1"/>
    </source>
</evidence>
<evidence type="ECO:0000313" key="2">
    <source>
        <dbReference type="Proteomes" id="UP000236291"/>
    </source>
</evidence>
<sequence>MVRLNHYPPCPFPHLALGDIEGLQVKRKSVGHWIPVKPT</sequence>
<dbReference type="Proteomes" id="UP000236291">
    <property type="component" value="Unassembled WGS sequence"/>
</dbReference>
<organism evidence="1 2">
    <name type="scientific">Trifolium pratense</name>
    <name type="common">Red clover</name>
    <dbReference type="NCBI Taxonomy" id="57577"/>
    <lineage>
        <taxon>Eukaryota</taxon>
        <taxon>Viridiplantae</taxon>
        <taxon>Streptophyta</taxon>
        <taxon>Embryophyta</taxon>
        <taxon>Tracheophyta</taxon>
        <taxon>Spermatophyta</taxon>
        <taxon>Magnoliopsida</taxon>
        <taxon>eudicotyledons</taxon>
        <taxon>Gunneridae</taxon>
        <taxon>Pentapetalae</taxon>
        <taxon>rosids</taxon>
        <taxon>fabids</taxon>
        <taxon>Fabales</taxon>
        <taxon>Fabaceae</taxon>
        <taxon>Papilionoideae</taxon>
        <taxon>50 kb inversion clade</taxon>
        <taxon>NPAAA clade</taxon>
        <taxon>Hologalegina</taxon>
        <taxon>IRL clade</taxon>
        <taxon>Trifolieae</taxon>
        <taxon>Trifolium</taxon>
    </lineage>
</organism>
<comment type="caution">
    <text evidence="1">The sequence shown here is derived from an EMBL/GenBank/DDBJ whole genome shotgun (WGS) entry which is preliminary data.</text>
</comment>
<reference evidence="1 2" key="2">
    <citation type="journal article" date="2017" name="Front. Plant Sci.">
        <title>Gene Classification and Mining of Molecular Markers Useful in Red Clover (Trifolium pratense) Breeding.</title>
        <authorList>
            <person name="Istvanek J."/>
            <person name="Dluhosova J."/>
            <person name="Dluhos P."/>
            <person name="Patkova L."/>
            <person name="Nedelnik J."/>
            <person name="Repkova J."/>
        </authorList>
    </citation>
    <scope>NUCLEOTIDE SEQUENCE [LARGE SCALE GENOMIC DNA]</scope>
    <source>
        <strain evidence="2">cv. Tatra</strain>
        <tissue evidence="1">Young leaves</tissue>
    </source>
</reference>
<reference evidence="1 2" key="1">
    <citation type="journal article" date="2014" name="Am. J. Bot.">
        <title>Genome assembly and annotation for red clover (Trifolium pratense; Fabaceae).</title>
        <authorList>
            <person name="Istvanek J."/>
            <person name="Jaros M."/>
            <person name="Krenek A."/>
            <person name="Repkova J."/>
        </authorList>
    </citation>
    <scope>NUCLEOTIDE SEQUENCE [LARGE SCALE GENOMIC DNA]</scope>
    <source>
        <strain evidence="2">cv. Tatra</strain>
        <tissue evidence="1">Young leaves</tissue>
    </source>
</reference>
<dbReference type="STRING" id="57577.A0A2K3M240"/>
<gene>
    <name evidence="1" type="ORF">L195_g040915</name>
</gene>
<accession>A0A2K3M240</accession>
<name>A0A2K3M240_TRIPR</name>
<dbReference type="SUPFAM" id="SSF51197">
    <property type="entry name" value="Clavaminate synthase-like"/>
    <property type="match status" value="1"/>
</dbReference>
<proteinExistence type="predicted"/>